<dbReference type="Proteomes" id="UP001500975">
    <property type="component" value="Unassembled WGS sequence"/>
</dbReference>
<dbReference type="Gene3D" id="3.30.390.10">
    <property type="entry name" value="Enolase-like, N-terminal domain"/>
    <property type="match status" value="1"/>
</dbReference>
<dbReference type="InterPro" id="IPR013341">
    <property type="entry name" value="Mandelate_racemase_N_dom"/>
</dbReference>
<dbReference type="PROSITE" id="PS00909">
    <property type="entry name" value="MR_MLE_2"/>
    <property type="match status" value="1"/>
</dbReference>
<dbReference type="Pfam" id="PF02746">
    <property type="entry name" value="MR_MLE_N"/>
    <property type="match status" value="1"/>
</dbReference>
<feature type="domain" description="Mandelate racemase/muconate lactonizing enzyme C-terminal" evidence="4">
    <location>
        <begin position="131"/>
        <end position="226"/>
    </location>
</feature>
<dbReference type="EMBL" id="BAABGJ010000080">
    <property type="protein sequence ID" value="GAA4355956.1"/>
    <property type="molecule type" value="Genomic_DNA"/>
</dbReference>
<keyword evidence="2" id="KW-0479">Metal-binding</keyword>
<comment type="caution">
    <text evidence="5">The sequence shown here is derived from an EMBL/GenBank/DDBJ whole genome shotgun (WGS) entry which is preliminary data.</text>
</comment>
<dbReference type="InterPro" id="IPR029017">
    <property type="entry name" value="Enolase-like_N"/>
</dbReference>
<dbReference type="SUPFAM" id="SSF54826">
    <property type="entry name" value="Enolase N-terminal domain-like"/>
    <property type="match status" value="1"/>
</dbReference>
<organism evidence="5 6">
    <name type="scientific">Variovorax defluvii</name>
    <dbReference type="NCBI Taxonomy" id="913761"/>
    <lineage>
        <taxon>Bacteria</taxon>
        <taxon>Pseudomonadati</taxon>
        <taxon>Pseudomonadota</taxon>
        <taxon>Betaproteobacteria</taxon>
        <taxon>Burkholderiales</taxon>
        <taxon>Comamonadaceae</taxon>
        <taxon>Variovorax</taxon>
    </lineage>
</organism>
<name>A0ABP8ICW4_9BURK</name>
<comment type="similarity">
    <text evidence="1">Belongs to the mandelate racemase/muconate lactonizing enzyme family.</text>
</comment>
<dbReference type="Pfam" id="PF13378">
    <property type="entry name" value="MR_MLE_C"/>
    <property type="match status" value="1"/>
</dbReference>
<sequence>MKFDRISLHTYSLPYRQRVTWSDTVEAEANYVLLRIADDEGRVGYAEATAKPTWSGYTTRALVATLQEVFLPLLVQAQGDSPEQLARKLQLIPGHHQARGMVESALWMLAHPGAGAGLQVPVSCTLTRQAPGAVAEQACMLRETLGVDCFKLKGGQGVEADVEVVRAVRRALPHAFVYVDANSAYAPAQLTAYSAALADAGAAFLEDPCAFTPSGFGAKAQQSHLPLLVDLAATDAGLAAHYAAQGAFAVSGKPGRYGIPETLRVTNAARETGKGVCIGLFGESDLGSLLNLQVYAALPLDSVIAPAELSFFVGLREYVLRKPPAIVDGALRLLDCALDDEAIDFGRMQAHAISR</sequence>
<dbReference type="PANTHER" id="PTHR48073:SF2">
    <property type="entry name" value="O-SUCCINYLBENZOATE SYNTHASE"/>
    <property type="match status" value="1"/>
</dbReference>
<dbReference type="InterPro" id="IPR036849">
    <property type="entry name" value="Enolase-like_C_sf"/>
</dbReference>
<evidence type="ECO:0000259" key="4">
    <source>
        <dbReference type="SMART" id="SM00922"/>
    </source>
</evidence>
<dbReference type="SUPFAM" id="SSF51604">
    <property type="entry name" value="Enolase C-terminal domain-like"/>
    <property type="match status" value="1"/>
</dbReference>
<keyword evidence="3" id="KW-0413">Isomerase</keyword>
<dbReference type="SMART" id="SM00922">
    <property type="entry name" value="MR_MLE"/>
    <property type="match status" value="1"/>
</dbReference>
<evidence type="ECO:0000256" key="2">
    <source>
        <dbReference type="ARBA" id="ARBA00022723"/>
    </source>
</evidence>
<dbReference type="RefSeq" id="WP_345541214.1">
    <property type="nucleotide sequence ID" value="NZ_BAABGJ010000080.1"/>
</dbReference>
<protein>
    <recommendedName>
        <fullName evidence="4">Mandelate racemase/muconate lactonizing enzyme C-terminal domain-containing protein</fullName>
    </recommendedName>
</protein>
<dbReference type="InterPro" id="IPR029065">
    <property type="entry name" value="Enolase_C-like"/>
</dbReference>
<dbReference type="InterPro" id="IPR013342">
    <property type="entry name" value="Mandelate_racemase_C"/>
</dbReference>
<proteinExistence type="inferred from homology"/>
<dbReference type="Gene3D" id="3.20.20.120">
    <property type="entry name" value="Enolase-like C-terminal domain"/>
    <property type="match status" value="1"/>
</dbReference>
<evidence type="ECO:0000256" key="3">
    <source>
        <dbReference type="ARBA" id="ARBA00023235"/>
    </source>
</evidence>
<evidence type="ECO:0000313" key="5">
    <source>
        <dbReference type="EMBL" id="GAA4355956.1"/>
    </source>
</evidence>
<keyword evidence="6" id="KW-1185">Reference proteome</keyword>
<accession>A0ABP8ICW4</accession>
<dbReference type="InterPro" id="IPR018110">
    <property type="entry name" value="Mandel_Rmase/mucon_lact_enz_CS"/>
</dbReference>
<evidence type="ECO:0000313" key="6">
    <source>
        <dbReference type="Proteomes" id="UP001500975"/>
    </source>
</evidence>
<dbReference type="PANTHER" id="PTHR48073">
    <property type="entry name" value="O-SUCCINYLBENZOATE SYNTHASE-RELATED"/>
    <property type="match status" value="1"/>
</dbReference>
<gene>
    <name evidence="5" type="ORF">GCM10023165_48600</name>
</gene>
<evidence type="ECO:0000256" key="1">
    <source>
        <dbReference type="ARBA" id="ARBA00008031"/>
    </source>
</evidence>
<reference evidence="6" key="1">
    <citation type="journal article" date="2019" name="Int. J. Syst. Evol. Microbiol.">
        <title>The Global Catalogue of Microorganisms (GCM) 10K type strain sequencing project: providing services to taxonomists for standard genome sequencing and annotation.</title>
        <authorList>
            <consortium name="The Broad Institute Genomics Platform"/>
            <consortium name="The Broad Institute Genome Sequencing Center for Infectious Disease"/>
            <person name="Wu L."/>
            <person name="Ma J."/>
        </authorList>
    </citation>
    <scope>NUCLEOTIDE SEQUENCE [LARGE SCALE GENOMIC DNA]</scope>
    <source>
        <strain evidence="6">JCM 17804</strain>
    </source>
</reference>